<dbReference type="InterPro" id="IPR027417">
    <property type="entry name" value="P-loop_NTPase"/>
</dbReference>
<proteinExistence type="predicted"/>
<feature type="domain" description="DNA2/NAM7 helicase-like C-terminal" evidence="3">
    <location>
        <begin position="553"/>
        <end position="763"/>
    </location>
</feature>
<evidence type="ECO:0000259" key="3">
    <source>
        <dbReference type="Pfam" id="PF13087"/>
    </source>
</evidence>
<dbReference type="AlphaFoldDB" id="A0A6A6Q2G1"/>
<dbReference type="InterPro" id="IPR041679">
    <property type="entry name" value="DNA2/NAM7-like_C"/>
</dbReference>
<organism evidence="4 5">
    <name type="scientific">Neohortaea acidophila</name>
    <dbReference type="NCBI Taxonomy" id="245834"/>
    <lineage>
        <taxon>Eukaryota</taxon>
        <taxon>Fungi</taxon>
        <taxon>Dikarya</taxon>
        <taxon>Ascomycota</taxon>
        <taxon>Pezizomycotina</taxon>
        <taxon>Dothideomycetes</taxon>
        <taxon>Dothideomycetidae</taxon>
        <taxon>Mycosphaerellales</taxon>
        <taxon>Teratosphaeriaceae</taxon>
        <taxon>Neohortaea</taxon>
    </lineage>
</organism>
<keyword evidence="5" id="KW-1185">Reference proteome</keyword>
<sequence>MDYLENLGIGVDGLSLPELVIPPESEDEAPAAMRRPIKGRRAVAARMAIDRHREFAQFSLRAQMDMKLGDFRASVIRISTKPPTYWAEFGIEKRRGKVFNQRGSIRAALHTKVIITIIDAPFAGIQLAGTVQEDLFGRGAEMCCHLVFKGKKEVPGLRREMELPVVGVYHIDVELVSDGTACDQQAAAVAELGSGLKRIRGVDLPALFFNTPSTVTEPSALFKEIEDNYEAQSVYRQALERFVLNEQQNEAAKMSLTSPSGALTQWGPAGSGKTTSSLAIILGHMKMGCMGKIKRRPVIACAPSDAAVDSMMRIFLGKINKQDELTVCRFKAAQVRSAPKYPNALSRVVRARAQLAEEVLESGETAEDVLWDVFEASKGVNNEDEDLAPYYFQNARADFIRAIRNDSSHAWSLEARPYLEQKKRLRSRIATAWEQSRLRGELEDQETLWDERFLQKCDIIFCKSSAAAHPTLTDFFRPSILLFDELASATLLDAVTPMASFKESLLHIILAGDNLQDVAPDSIKLHRNEISRDLRMWLNEQLRHGEDFALGEKIAFTTQHRMRDVHARMVSDIWYQGRLIDDPSLAIKSPLAITIEAGLRGLGEFWNGRLRLAVDVEGRPGPDAFESYYHNSRSLCNKAEATLIVDHIQWLLKLDPPGHINDDGPGRRVEPGDIMVISPYSGQVALIRTKLAEKGVNTAHDNAGQTIDVRTSEAAQSTDRNIVLLSWVASREDKPLSIGPTKDSKQMCTNFSRAKEYQVTFGNWLSWMQEDFDDAIAKQASLQTFGKVVRHHREIGDGISHIHMLELHAGDPPKAEDRLYKKICARQPDTGPSPSELQPRELSSLQANFQFLQARSRERQVERNENGRRS</sequence>
<dbReference type="Pfam" id="PF13087">
    <property type="entry name" value="AAA_12"/>
    <property type="match status" value="1"/>
</dbReference>
<reference evidence="4" key="1">
    <citation type="journal article" date="2020" name="Stud. Mycol.">
        <title>101 Dothideomycetes genomes: a test case for predicting lifestyles and emergence of pathogens.</title>
        <authorList>
            <person name="Haridas S."/>
            <person name="Albert R."/>
            <person name="Binder M."/>
            <person name="Bloem J."/>
            <person name="Labutti K."/>
            <person name="Salamov A."/>
            <person name="Andreopoulos B."/>
            <person name="Baker S."/>
            <person name="Barry K."/>
            <person name="Bills G."/>
            <person name="Bluhm B."/>
            <person name="Cannon C."/>
            <person name="Castanera R."/>
            <person name="Culley D."/>
            <person name="Daum C."/>
            <person name="Ezra D."/>
            <person name="Gonzalez J."/>
            <person name="Henrissat B."/>
            <person name="Kuo A."/>
            <person name="Liang C."/>
            <person name="Lipzen A."/>
            <person name="Lutzoni F."/>
            <person name="Magnuson J."/>
            <person name="Mondo S."/>
            <person name="Nolan M."/>
            <person name="Ohm R."/>
            <person name="Pangilinan J."/>
            <person name="Park H.-J."/>
            <person name="Ramirez L."/>
            <person name="Alfaro M."/>
            <person name="Sun H."/>
            <person name="Tritt A."/>
            <person name="Yoshinaga Y."/>
            <person name="Zwiers L.-H."/>
            <person name="Turgeon B."/>
            <person name="Goodwin S."/>
            <person name="Spatafora J."/>
            <person name="Crous P."/>
            <person name="Grigoriev I."/>
        </authorList>
    </citation>
    <scope>NUCLEOTIDE SEQUENCE</scope>
    <source>
        <strain evidence="4">CBS 113389</strain>
    </source>
</reference>
<protein>
    <submittedName>
        <fullName evidence="4">P-loop containing nucleoside triphosphate hydrolase protein</fullName>
    </submittedName>
</protein>
<dbReference type="Proteomes" id="UP000799767">
    <property type="component" value="Unassembled WGS sequence"/>
</dbReference>
<dbReference type="InterPro" id="IPR041677">
    <property type="entry name" value="DNA2/NAM7_AAA_11"/>
</dbReference>
<dbReference type="InterPro" id="IPR047187">
    <property type="entry name" value="SF1_C_Upf1"/>
</dbReference>
<gene>
    <name evidence="4" type="ORF">BDY17DRAFT_321360</name>
</gene>
<feature type="domain" description="DNA2/NAM7 helicase helicase" evidence="2">
    <location>
        <begin position="244"/>
        <end position="516"/>
    </location>
</feature>
<dbReference type="InterPro" id="IPR045055">
    <property type="entry name" value="DNA2/NAM7-like"/>
</dbReference>
<dbReference type="EMBL" id="MU001632">
    <property type="protein sequence ID" value="KAF2486580.1"/>
    <property type="molecule type" value="Genomic_DNA"/>
</dbReference>
<evidence type="ECO:0000259" key="2">
    <source>
        <dbReference type="Pfam" id="PF13086"/>
    </source>
</evidence>
<dbReference type="GO" id="GO:0016787">
    <property type="term" value="F:hydrolase activity"/>
    <property type="evidence" value="ECO:0007669"/>
    <property type="project" value="UniProtKB-KW"/>
</dbReference>
<dbReference type="OrthoDB" id="3946766at2759"/>
<dbReference type="SUPFAM" id="SSF52540">
    <property type="entry name" value="P-loop containing nucleoside triphosphate hydrolases"/>
    <property type="match status" value="1"/>
</dbReference>
<dbReference type="GO" id="GO:0004386">
    <property type="term" value="F:helicase activity"/>
    <property type="evidence" value="ECO:0007669"/>
    <property type="project" value="InterPro"/>
</dbReference>
<keyword evidence="4" id="KW-0378">Hydrolase</keyword>
<evidence type="ECO:0000256" key="1">
    <source>
        <dbReference type="ARBA" id="ARBA00022806"/>
    </source>
</evidence>
<dbReference type="PANTHER" id="PTHR10887:SF495">
    <property type="entry name" value="HELICASE SENATAXIN ISOFORM X1-RELATED"/>
    <property type="match status" value="1"/>
</dbReference>
<evidence type="ECO:0000313" key="4">
    <source>
        <dbReference type="EMBL" id="KAF2486580.1"/>
    </source>
</evidence>
<dbReference type="Gene3D" id="3.40.50.300">
    <property type="entry name" value="P-loop containing nucleotide triphosphate hydrolases"/>
    <property type="match status" value="2"/>
</dbReference>
<keyword evidence="1" id="KW-0347">Helicase</keyword>
<dbReference type="CDD" id="cd18808">
    <property type="entry name" value="SF1_C_Upf1"/>
    <property type="match status" value="1"/>
</dbReference>
<keyword evidence="1" id="KW-0547">Nucleotide-binding</keyword>
<evidence type="ECO:0000313" key="5">
    <source>
        <dbReference type="Proteomes" id="UP000799767"/>
    </source>
</evidence>
<accession>A0A6A6Q2G1</accession>
<dbReference type="RefSeq" id="XP_033593149.1">
    <property type="nucleotide sequence ID" value="XM_033736610.1"/>
</dbReference>
<dbReference type="Pfam" id="PF13086">
    <property type="entry name" value="AAA_11"/>
    <property type="match status" value="1"/>
</dbReference>
<dbReference type="GeneID" id="54477612"/>
<name>A0A6A6Q2G1_9PEZI</name>
<dbReference type="PANTHER" id="PTHR10887">
    <property type="entry name" value="DNA2/NAM7 HELICASE FAMILY"/>
    <property type="match status" value="1"/>
</dbReference>
<keyword evidence="1" id="KW-0067">ATP-binding</keyword>